<dbReference type="RefSeq" id="WP_223790642.1">
    <property type="nucleotide sequence ID" value="NZ_JAIOUQ010000003.1"/>
</dbReference>
<protein>
    <submittedName>
        <fullName evidence="2">Uncharacterized protein</fullName>
    </submittedName>
</protein>
<keyword evidence="1" id="KW-0472">Membrane</keyword>
<keyword evidence="1" id="KW-1133">Transmembrane helix</keyword>
<dbReference type="AlphaFoldDB" id="A0A8T5USQ8"/>
<dbReference type="Proteomes" id="UP000825933">
    <property type="component" value="Unassembled WGS sequence"/>
</dbReference>
<comment type="caution">
    <text evidence="2">The sequence shown here is derived from an EMBL/GenBank/DDBJ whole genome shotgun (WGS) entry which is preliminary data.</text>
</comment>
<dbReference type="EMBL" id="JAIOUQ010000003">
    <property type="protein sequence ID" value="MBZ2165006.1"/>
    <property type="molecule type" value="Genomic_DNA"/>
</dbReference>
<evidence type="ECO:0000313" key="2">
    <source>
        <dbReference type="EMBL" id="MBZ2165006.1"/>
    </source>
</evidence>
<sequence length="185" mass="20584">MKNNLIVIMVFVLCLGGFIVGMTISTNLNNSMILNSKTNDLEASDIGITTLNGFKGVSNSFENQENIKYDLNVDGTEAVKEVNRKNSHNNITNTNNTTKLRPVYITCDNIYNKKSDTDRIQQLSQILKKKGLKVVNYGLGPNFHYTVLKDSNVPKNALIVNVYGGVCAGTIWEMNTKSYTILPKQ</sequence>
<gene>
    <name evidence="2" type="ORF">K8N75_02955</name>
</gene>
<reference evidence="3" key="1">
    <citation type="journal article" date="2022" name="Microbiol. Resour. Announc.">
        <title>Draft Genome Sequence of a Methanogenic Archaeon from West Spitsbergen Permafrost.</title>
        <authorList>
            <person name="Trubitsyn V."/>
            <person name="Rivkina E."/>
            <person name="Shcherbakova V."/>
        </authorList>
    </citation>
    <scope>NUCLEOTIDE SEQUENCE [LARGE SCALE GENOMIC DNA]</scope>
    <source>
        <strain evidence="3">VT</strain>
    </source>
</reference>
<organism evidence="2 3">
    <name type="scientific">Methanobacterium spitsbergense</name>
    <dbReference type="NCBI Taxonomy" id="2874285"/>
    <lineage>
        <taxon>Archaea</taxon>
        <taxon>Methanobacteriati</taxon>
        <taxon>Methanobacteriota</taxon>
        <taxon>Methanomada group</taxon>
        <taxon>Methanobacteria</taxon>
        <taxon>Methanobacteriales</taxon>
        <taxon>Methanobacteriaceae</taxon>
        <taxon>Methanobacterium</taxon>
    </lineage>
</organism>
<name>A0A8T5USQ8_9EURY</name>
<keyword evidence="3" id="KW-1185">Reference proteome</keyword>
<feature type="transmembrane region" description="Helical" evidence="1">
    <location>
        <begin position="6"/>
        <end position="28"/>
    </location>
</feature>
<accession>A0A8T5USQ8</accession>
<evidence type="ECO:0000256" key="1">
    <source>
        <dbReference type="SAM" id="Phobius"/>
    </source>
</evidence>
<keyword evidence="1" id="KW-0812">Transmembrane</keyword>
<evidence type="ECO:0000313" key="3">
    <source>
        <dbReference type="Proteomes" id="UP000825933"/>
    </source>
</evidence>
<proteinExistence type="predicted"/>